<protein>
    <recommendedName>
        <fullName evidence="2">DUF4211 domain-containing protein</fullName>
    </recommendedName>
</protein>
<evidence type="ECO:0000256" key="1">
    <source>
        <dbReference type="SAM" id="MobiDB-lite"/>
    </source>
</evidence>
<sequence>MPTSRSSRKQSRLAFTPLPSSSPAAKDYHQQIRDRAAAVTLDSSPSSAKRRKVSTIPTPAPSLERPLKASKEPVSDHDSDDEPIQPTQRKSRTRSQQQRLDFSSARDPESFHSPVRLPSTRVRSSGSAQKGLFSSEGQHALVDLSSDSESELPVLKKAVAKPRRPAAEEKEEAPAEDDEDEESDVVTSTAIRRRQKRVLQESEDEDGMPTTSGKQKRKPKRRGSHSSFIVDSPPAAIESEDDDVIEVERPSRKRRRQASESEEEAEQDDADAPKTPSRRRLKQRRVLSQQEREDLAEDMGDLGASSDFEFNPTTSQSTQKSARQAALDRLKRKRTGQLPQVVEDDNEELEDDGGQEQEEIPDDGEDDEDEDEVQITSSRHIFKPDENDDDFVVEEEEEGPVGVPDHGLPIEFTKYASMKPKELFKYAVEWMVQKKINPAFKSDDQLYDLTFRKLDDEVRGLAGSKFTSSAWKPDFTLALQARPEIAFEQLDRSAAEHYLRDKCDACNRSNHPATWEIQFRGQPYHRNTLEDVANDDDEGEHEDSDSDSDAEGDRADRPAWDAQDREIVPETHIFYVGKFCKSNAETAHNLQHWRHALNQWVLTFLTGRGYFHAERIVERDRWNTKKRRKYANKIVDQMERDGEIKRLWRSFRDQVDVARQSKEGGRFAQGSP</sequence>
<dbReference type="Pfam" id="PF13926">
    <property type="entry name" value="DUF4211"/>
    <property type="match status" value="1"/>
</dbReference>
<dbReference type="InterPro" id="IPR025451">
    <property type="entry name" value="DUF4211"/>
</dbReference>
<feature type="compositionally biased region" description="Acidic residues" evidence="1">
    <location>
        <begin position="533"/>
        <end position="550"/>
    </location>
</feature>
<dbReference type="AlphaFoldDB" id="A0A9Q8P5P8"/>
<dbReference type="GO" id="GO:0005634">
    <property type="term" value="C:nucleus"/>
    <property type="evidence" value="ECO:0007669"/>
    <property type="project" value="TreeGrafter"/>
</dbReference>
<feature type="compositionally biased region" description="Basic and acidic residues" evidence="1">
    <location>
        <begin position="551"/>
        <end position="562"/>
    </location>
</feature>
<feature type="compositionally biased region" description="Polar residues" evidence="1">
    <location>
        <begin position="311"/>
        <end position="322"/>
    </location>
</feature>
<dbReference type="PANTHER" id="PTHR14689:SF0">
    <property type="entry name" value="COILED-COIL DOMAIN-CONTAINING PROTEIN 82"/>
    <property type="match status" value="1"/>
</dbReference>
<feature type="region of interest" description="Disordered" evidence="1">
    <location>
        <begin position="1"/>
        <end position="405"/>
    </location>
</feature>
<dbReference type="OrthoDB" id="21499at2759"/>
<feature type="compositionally biased region" description="Acidic residues" evidence="1">
    <location>
        <begin position="169"/>
        <end position="184"/>
    </location>
</feature>
<feature type="compositionally biased region" description="Acidic residues" evidence="1">
    <location>
        <begin position="260"/>
        <end position="270"/>
    </location>
</feature>
<evidence type="ECO:0000313" key="4">
    <source>
        <dbReference type="Proteomes" id="UP000756132"/>
    </source>
</evidence>
<dbReference type="GeneID" id="71983370"/>
<feature type="compositionally biased region" description="Basic residues" evidence="1">
    <location>
        <begin position="276"/>
        <end position="285"/>
    </location>
</feature>
<feature type="domain" description="DUF4211" evidence="2">
    <location>
        <begin position="390"/>
        <end position="529"/>
    </location>
</feature>
<evidence type="ECO:0000313" key="3">
    <source>
        <dbReference type="EMBL" id="UJO14131.1"/>
    </source>
</evidence>
<dbReference type="Proteomes" id="UP000756132">
    <property type="component" value="Chromosome 2"/>
</dbReference>
<feature type="compositionally biased region" description="Acidic residues" evidence="1">
    <location>
        <begin position="386"/>
        <end position="399"/>
    </location>
</feature>
<organism evidence="3 4">
    <name type="scientific">Passalora fulva</name>
    <name type="common">Tomato leaf mold</name>
    <name type="synonym">Cladosporium fulvum</name>
    <dbReference type="NCBI Taxonomy" id="5499"/>
    <lineage>
        <taxon>Eukaryota</taxon>
        <taxon>Fungi</taxon>
        <taxon>Dikarya</taxon>
        <taxon>Ascomycota</taxon>
        <taxon>Pezizomycotina</taxon>
        <taxon>Dothideomycetes</taxon>
        <taxon>Dothideomycetidae</taxon>
        <taxon>Mycosphaerellales</taxon>
        <taxon>Mycosphaerellaceae</taxon>
        <taxon>Fulvia</taxon>
    </lineage>
</organism>
<feature type="region of interest" description="Disordered" evidence="1">
    <location>
        <begin position="533"/>
        <end position="562"/>
    </location>
</feature>
<proteinExistence type="predicted"/>
<name>A0A9Q8P5P8_PASFU</name>
<feature type="compositionally biased region" description="Basic and acidic residues" evidence="1">
    <location>
        <begin position="26"/>
        <end position="36"/>
    </location>
</feature>
<dbReference type="KEGG" id="ffu:CLAFUR5_03492"/>
<dbReference type="RefSeq" id="XP_047758497.1">
    <property type="nucleotide sequence ID" value="XM_047902640.1"/>
</dbReference>
<gene>
    <name evidence="3" type="ORF">CLAFUR5_03492</name>
</gene>
<feature type="compositionally biased region" description="Low complexity" evidence="1">
    <location>
        <begin position="141"/>
        <end position="157"/>
    </location>
</feature>
<evidence type="ECO:0000259" key="2">
    <source>
        <dbReference type="Pfam" id="PF13926"/>
    </source>
</evidence>
<keyword evidence="4" id="KW-1185">Reference proteome</keyword>
<reference evidence="3" key="2">
    <citation type="journal article" date="2022" name="Microb. Genom.">
        <title>A chromosome-scale genome assembly of the tomato pathogen Cladosporium fulvum reveals a compartmentalized genome architecture and the presence of a dispensable chromosome.</title>
        <authorList>
            <person name="Zaccaron A.Z."/>
            <person name="Chen L.H."/>
            <person name="Samaras A."/>
            <person name="Stergiopoulos I."/>
        </authorList>
    </citation>
    <scope>NUCLEOTIDE SEQUENCE</scope>
    <source>
        <strain evidence="3">Race5_Kim</strain>
    </source>
</reference>
<feature type="compositionally biased region" description="Basic residues" evidence="1">
    <location>
        <begin position="214"/>
        <end position="224"/>
    </location>
</feature>
<dbReference type="EMBL" id="CP090164">
    <property type="protein sequence ID" value="UJO14131.1"/>
    <property type="molecule type" value="Genomic_DNA"/>
</dbReference>
<accession>A0A9Q8P5P8</accession>
<feature type="compositionally biased region" description="Basic residues" evidence="1">
    <location>
        <begin position="1"/>
        <end position="11"/>
    </location>
</feature>
<dbReference type="PANTHER" id="PTHR14689">
    <property type="entry name" value="PHORBOL-ESTER_DAG-TYPE DOMAIN-CONTAINING PROTEIN"/>
    <property type="match status" value="1"/>
</dbReference>
<dbReference type="OMA" id="WRDFHIN"/>
<feature type="compositionally biased region" description="Acidic residues" evidence="1">
    <location>
        <begin position="342"/>
        <end position="373"/>
    </location>
</feature>
<reference evidence="3" key="1">
    <citation type="submission" date="2021-12" db="EMBL/GenBank/DDBJ databases">
        <authorList>
            <person name="Zaccaron A."/>
            <person name="Stergiopoulos I."/>
        </authorList>
    </citation>
    <scope>NUCLEOTIDE SEQUENCE</scope>
    <source>
        <strain evidence="3">Race5_Kim</strain>
    </source>
</reference>
<feature type="compositionally biased region" description="Basic and acidic residues" evidence="1">
    <location>
        <begin position="65"/>
        <end position="77"/>
    </location>
</feature>